<reference evidence="1" key="1">
    <citation type="submission" date="2014-09" db="EMBL/GenBank/DDBJ databases">
        <authorList>
            <person name="Magalhaes I.L.F."/>
            <person name="Oliveira U."/>
            <person name="Santos F.R."/>
            <person name="Vidigal T.H.D.A."/>
            <person name="Brescovit A.D."/>
            <person name="Santos A.J."/>
        </authorList>
    </citation>
    <scope>NUCLEOTIDE SEQUENCE</scope>
    <source>
        <tissue evidence="1">Shoot tissue taken approximately 20 cm above the soil surface</tissue>
    </source>
</reference>
<dbReference type="EMBL" id="GBRH01246556">
    <property type="protein sequence ID" value="JAD51339.1"/>
    <property type="molecule type" value="Transcribed_RNA"/>
</dbReference>
<proteinExistence type="predicted"/>
<accession>A0A0A9AI27</accession>
<sequence>MHNCAAAFGCLWSVNSIAEQQLFVFFLKYLAKELQHGKICS</sequence>
<dbReference type="AlphaFoldDB" id="A0A0A9AI27"/>
<protein>
    <submittedName>
        <fullName evidence="1">Uncharacterized protein</fullName>
    </submittedName>
</protein>
<evidence type="ECO:0000313" key="1">
    <source>
        <dbReference type="EMBL" id="JAD51339.1"/>
    </source>
</evidence>
<reference evidence="1" key="2">
    <citation type="journal article" date="2015" name="Data Brief">
        <title>Shoot transcriptome of the giant reed, Arundo donax.</title>
        <authorList>
            <person name="Barrero R.A."/>
            <person name="Guerrero F.D."/>
            <person name="Moolhuijzen P."/>
            <person name="Goolsby J.A."/>
            <person name="Tidwell J."/>
            <person name="Bellgard S.E."/>
            <person name="Bellgard M.I."/>
        </authorList>
    </citation>
    <scope>NUCLEOTIDE SEQUENCE</scope>
    <source>
        <tissue evidence="1">Shoot tissue taken approximately 20 cm above the soil surface</tissue>
    </source>
</reference>
<name>A0A0A9AI27_ARUDO</name>
<organism evidence="1">
    <name type="scientific">Arundo donax</name>
    <name type="common">Giant reed</name>
    <name type="synonym">Donax arundinaceus</name>
    <dbReference type="NCBI Taxonomy" id="35708"/>
    <lineage>
        <taxon>Eukaryota</taxon>
        <taxon>Viridiplantae</taxon>
        <taxon>Streptophyta</taxon>
        <taxon>Embryophyta</taxon>
        <taxon>Tracheophyta</taxon>
        <taxon>Spermatophyta</taxon>
        <taxon>Magnoliopsida</taxon>
        <taxon>Liliopsida</taxon>
        <taxon>Poales</taxon>
        <taxon>Poaceae</taxon>
        <taxon>PACMAD clade</taxon>
        <taxon>Arundinoideae</taxon>
        <taxon>Arundineae</taxon>
        <taxon>Arundo</taxon>
    </lineage>
</organism>